<sequence length="626" mass="70296">MAAHLSGGKVNVALVQELARKELLRLLGKCDGTKAIVWDESLAGPVGLVAKYSLLRENEVSKMFPLRAGHLPPANEQNIIFITRPLLHLMDLVADNIHGEERASGRKKEFHLFFVPRKSLLCEKWLKNRGVFGNFTLIEEFACDLFPFDSDLMSMELESAFKEYYLENDPTCLYQAAQAIMTLQSLFGVIPRVSGKGPAAKQVWDLMCRMARERQDIEGPRNMPQSQIDHLLLLDRAVDLLTPLATQLTYEGLIDEIFGISNTTAQFPPERFTRSDDGPTDISSEKKQIILNSGEELFAEIRDKNFNAVGPVLSRKAKLISSQFEERHGEKTVQEIKQFVARLPHMMAAKASLATHTTVAELIKEVTDSNSFLESLQTEQEFMNGIDTDKVHPYIEDCIAQKEPLIKVLRLICMQSVTNSGLKLKVLEHYKREIIQTYGFQHILSLTNLENAGLIKLQQGSRQYTVLRKTLRLTVEDGSEITPTDISYVHSVYAPVSVRLAQYLVRPNGWKGLQDVLGLLPGPTVEESQSLPAGHGPRRGSISSQSSQSDTPRVVLVFFLGGCTFAEVSALRFLSQQEDCKNNIVPQLICSQEPHCLLNCQPAICYTMCLYCSIIQKCTFLLNYCR</sequence>
<comment type="caution">
    <text evidence="3">The sequence shown here is derived from an EMBL/GenBank/DDBJ whole genome shotgun (WGS) entry which is preliminary data.</text>
</comment>
<dbReference type="InterPro" id="IPR036045">
    <property type="entry name" value="Sec1-like_sf"/>
</dbReference>
<evidence type="ECO:0000256" key="1">
    <source>
        <dbReference type="ARBA" id="ARBA00009884"/>
    </source>
</evidence>
<gene>
    <name evidence="3" type="ORF">Cfor_09025</name>
</gene>
<dbReference type="GO" id="GO:0016192">
    <property type="term" value="P:vesicle-mediated transport"/>
    <property type="evidence" value="ECO:0007669"/>
    <property type="project" value="InterPro"/>
</dbReference>
<dbReference type="SUPFAM" id="SSF56815">
    <property type="entry name" value="Sec1/munc18-like (SM) proteins"/>
    <property type="match status" value="1"/>
</dbReference>
<comment type="similarity">
    <text evidence="1">Belongs to the STXBP/unc-18/SEC1 family.</text>
</comment>
<evidence type="ECO:0008006" key="5">
    <source>
        <dbReference type="Google" id="ProtNLM"/>
    </source>
</evidence>
<evidence type="ECO:0000313" key="4">
    <source>
        <dbReference type="Proteomes" id="UP000502823"/>
    </source>
</evidence>
<dbReference type="FunFam" id="1.25.40.850:FF:000002">
    <property type="entry name" value="Vacuolar protein sorting-associated protein 33A"/>
    <property type="match status" value="1"/>
</dbReference>
<name>A0A6L2QAI2_COPFO</name>
<dbReference type="OrthoDB" id="10262287at2759"/>
<dbReference type="Proteomes" id="UP000502823">
    <property type="component" value="Unassembled WGS sequence"/>
</dbReference>
<dbReference type="InParanoid" id="A0A6L2QAI2"/>
<dbReference type="AlphaFoldDB" id="A0A6L2QAI2"/>
<dbReference type="Pfam" id="PF00995">
    <property type="entry name" value="Sec1"/>
    <property type="match status" value="1"/>
</dbReference>
<evidence type="ECO:0000256" key="2">
    <source>
        <dbReference type="SAM" id="MobiDB-lite"/>
    </source>
</evidence>
<dbReference type="FunCoup" id="A0A6L2QAI2">
    <property type="interactions" value="1873"/>
</dbReference>
<keyword evidence="4" id="KW-1185">Reference proteome</keyword>
<dbReference type="EMBL" id="BLKM01001294">
    <property type="protein sequence ID" value="GFG39968.1"/>
    <property type="molecule type" value="Genomic_DNA"/>
</dbReference>
<dbReference type="Gene3D" id="3.40.50.2060">
    <property type="match status" value="1"/>
</dbReference>
<dbReference type="InterPro" id="IPR027482">
    <property type="entry name" value="Sec1-like_dom2"/>
</dbReference>
<dbReference type="PANTHER" id="PTHR11679">
    <property type="entry name" value="VESICLE PROTEIN SORTING-ASSOCIATED"/>
    <property type="match status" value="1"/>
</dbReference>
<organism evidence="3 4">
    <name type="scientific">Coptotermes formosanus</name>
    <name type="common">Formosan subterranean termite</name>
    <dbReference type="NCBI Taxonomy" id="36987"/>
    <lineage>
        <taxon>Eukaryota</taxon>
        <taxon>Metazoa</taxon>
        <taxon>Ecdysozoa</taxon>
        <taxon>Arthropoda</taxon>
        <taxon>Hexapoda</taxon>
        <taxon>Insecta</taxon>
        <taxon>Pterygota</taxon>
        <taxon>Neoptera</taxon>
        <taxon>Polyneoptera</taxon>
        <taxon>Dictyoptera</taxon>
        <taxon>Blattodea</taxon>
        <taxon>Blattoidea</taxon>
        <taxon>Termitoidae</taxon>
        <taxon>Rhinotermitidae</taxon>
        <taxon>Coptotermes</taxon>
    </lineage>
</organism>
<reference evidence="4" key="1">
    <citation type="submission" date="2020-01" db="EMBL/GenBank/DDBJ databases">
        <title>Draft genome sequence of the Termite Coptotermes fromosanus.</title>
        <authorList>
            <person name="Itakura S."/>
            <person name="Yosikawa Y."/>
            <person name="Umezawa K."/>
        </authorList>
    </citation>
    <scope>NUCLEOTIDE SEQUENCE [LARGE SCALE GENOMIC DNA]</scope>
</reference>
<dbReference type="InterPro" id="IPR043154">
    <property type="entry name" value="Sec-1-like_dom1"/>
</dbReference>
<proteinExistence type="inferred from homology"/>
<dbReference type="Gene3D" id="3.40.50.1910">
    <property type="match status" value="2"/>
</dbReference>
<accession>A0A6L2QAI2</accession>
<dbReference type="InterPro" id="IPR043155">
    <property type="entry name" value="VPS33_dom3b"/>
</dbReference>
<feature type="region of interest" description="Disordered" evidence="2">
    <location>
        <begin position="527"/>
        <end position="547"/>
    </location>
</feature>
<evidence type="ECO:0000313" key="3">
    <source>
        <dbReference type="EMBL" id="GFG39968.1"/>
    </source>
</evidence>
<protein>
    <recommendedName>
        <fullName evidence="5">Vacuolar protein sorting-associated protein 33A</fullName>
    </recommendedName>
</protein>
<dbReference type="InterPro" id="IPR001619">
    <property type="entry name" value="Sec1-like"/>
</dbReference>
<dbReference type="Gene3D" id="1.25.40.850">
    <property type="match status" value="1"/>
</dbReference>